<evidence type="ECO:0000256" key="6">
    <source>
        <dbReference type="ARBA" id="ARBA00024207"/>
    </source>
</evidence>
<dbReference type="AlphaFoldDB" id="A0A932HZK4"/>
<dbReference type="Pfam" id="PF01934">
    <property type="entry name" value="HepT-like"/>
    <property type="match status" value="1"/>
</dbReference>
<evidence type="ECO:0000256" key="4">
    <source>
        <dbReference type="ARBA" id="ARBA00022741"/>
    </source>
</evidence>
<reference evidence="7" key="1">
    <citation type="submission" date="2020-07" db="EMBL/GenBank/DDBJ databases">
        <title>Huge and variable diversity of episymbiotic CPR bacteria and DPANN archaea in groundwater ecosystems.</title>
        <authorList>
            <person name="He C.Y."/>
            <person name="Keren R."/>
            <person name="Whittaker M."/>
            <person name="Farag I.F."/>
            <person name="Doudna J."/>
            <person name="Cate J.H.D."/>
            <person name="Banfield J.F."/>
        </authorList>
    </citation>
    <scope>NUCLEOTIDE SEQUENCE</scope>
    <source>
        <strain evidence="7">NC_groundwater_763_Ag_S-0.2um_68_21</strain>
    </source>
</reference>
<name>A0A932HZK4_UNCTE</name>
<dbReference type="Gene3D" id="1.20.120.580">
    <property type="entry name" value="bsu32300-like"/>
    <property type="match status" value="1"/>
</dbReference>
<protein>
    <submittedName>
        <fullName evidence="7">DUF86 domain-containing protein</fullName>
    </submittedName>
</protein>
<comment type="similarity">
    <text evidence="6">Belongs to the HepT RNase toxin family.</text>
</comment>
<keyword evidence="3" id="KW-0540">Nuclease</keyword>
<evidence type="ECO:0000313" key="8">
    <source>
        <dbReference type="Proteomes" id="UP000782312"/>
    </source>
</evidence>
<keyword evidence="4" id="KW-0547">Nucleotide-binding</keyword>
<evidence type="ECO:0000256" key="5">
    <source>
        <dbReference type="ARBA" id="ARBA00022801"/>
    </source>
</evidence>
<evidence type="ECO:0000256" key="1">
    <source>
        <dbReference type="ARBA" id="ARBA00022553"/>
    </source>
</evidence>
<dbReference type="GO" id="GO:0016787">
    <property type="term" value="F:hydrolase activity"/>
    <property type="evidence" value="ECO:0007669"/>
    <property type="project" value="UniProtKB-KW"/>
</dbReference>
<keyword evidence="2" id="KW-1277">Toxin-antitoxin system</keyword>
<dbReference type="InterPro" id="IPR037038">
    <property type="entry name" value="HepT-like_sf"/>
</dbReference>
<accession>A0A932HZK4</accession>
<dbReference type="PANTHER" id="PTHR34139:SF1">
    <property type="entry name" value="RNASE MJ1380-RELATED"/>
    <property type="match status" value="1"/>
</dbReference>
<gene>
    <name evidence="7" type="ORF">HYZ11_10165</name>
</gene>
<evidence type="ECO:0000256" key="2">
    <source>
        <dbReference type="ARBA" id="ARBA00022649"/>
    </source>
</evidence>
<dbReference type="Proteomes" id="UP000782312">
    <property type="component" value="Unassembled WGS sequence"/>
</dbReference>
<dbReference type="InterPro" id="IPR008201">
    <property type="entry name" value="HepT-like"/>
</dbReference>
<dbReference type="GO" id="GO:0110001">
    <property type="term" value="C:toxin-antitoxin complex"/>
    <property type="evidence" value="ECO:0007669"/>
    <property type="project" value="InterPro"/>
</dbReference>
<proteinExistence type="inferred from homology"/>
<organism evidence="7 8">
    <name type="scientific">Tectimicrobiota bacterium</name>
    <dbReference type="NCBI Taxonomy" id="2528274"/>
    <lineage>
        <taxon>Bacteria</taxon>
        <taxon>Pseudomonadati</taxon>
        <taxon>Nitrospinota/Tectimicrobiota group</taxon>
        <taxon>Candidatus Tectimicrobiota</taxon>
    </lineage>
</organism>
<evidence type="ECO:0000313" key="7">
    <source>
        <dbReference type="EMBL" id="MBI3127958.1"/>
    </source>
</evidence>
<dbReference type="GO" id="GO:0000166">
    <property type="term" value="F:nucleotide binding"/>
    <property type="evidence" value="ECO:0007669"/>
    <property type="project" value="UniProtKB-KW"/>
</dbReference>
<keyword evidence="5" id="KW-0378">Hydrolase</keyword>
<comment type="caution">
    <text evidence="7">The sequence shown here is derived from an EMBL/GenBank/DDBJ whole genome shotgun (WGS) entry which is preliminary data.</text>
</comment>
<sequence length="102" mass="11859">MLLAARKIRRFAERASKDAFQADELAQMGLIHLIQIVGEAARGVSAEFRASHPEIPWQEVIGMRHRLVHDYLNVDLGRVWKTVEEDIPQLIRQLEKFVEDRK</sequence>
<keyword evidence="1" id="KW-0597">Phosphoprotein</keyword>
<dbReference type="InterPro" id="IPR051813">
    <property type="entry name" value="HepT_RNase_toxin"/>
</dbReference>
<dbReference type="PANTHER" id="PTHR34139">
    <property type="entry name" value="UPF0331 PROTEIN MJ0127"/>
    <property type="match status" value="1"/>
</dbReference>
<evidence type="ECO:0000256" key="3">
    <source>
        <dbReference type="ARBA" id="ARBA00022722"/>
    </source>
</evidence>
<dbReference type="GO" id="GO:0004540">
    <property type="term" value="F:RNA nuclease activity"/>
    <property type="evidence" value="ECO:0007669"/>
    <property type="project" value="InterPro"/>
</dbReference>
<dbReference type="EMBL" id="JACPUR010000021">
    <property type="protein sequence ID" value="MBI3127958.1"/>
    <property type="molecule type" value="Genomic_DNA"/>
</dbReference>